<comment type="caution">
    <text evidence="2">The sequence shown here is derived from an EMBL/GenBank/DDBJ whole genome shotgun (WGS) entry which is preliminary data.</text>
</comment>
<dbReference type="RefSeq" id="XP_025462300.1">
    <property type="nucleotide sequence ID" value="XM_025615257.1"/>
</dbReference>
<evidence type="ECO:0000313" key="2">
    <source>
        <dbReference type="EMBL" id="PWY68985.1"/>
    </source>
</evidence>
<keyword evidence="3" id="KW-1185">Reference proteome</keyword>
<evidence type="ECO:0000313" key="3">
    <source>
        <dbReference type="Proteomes" id="UP000246702"/>
    </source>
</evidence>
<feature type="region of interest" description="Disordered" evidence="1">
    <location>
        <begin position="217"/>
        <end position="242"/>
    </location>
</feature>
<accession>A0A317V4G0</accession>
<name>A0A317V4G0_9EURO</name>
<evidence type="ECO:0000256" key="1">
    <source>
        <dbReference type="SAM" id="MobiDB-lite"/>
    </source>
</evidence>
<gene>
    <name evidence="2" type="ORF">BO94DRAFT_579249</name>
</gene>
<feature type="region of interest" description="Disordered" evidence="1">
    <location>
        <begin position="1"/>
        <end position="20"/>
    </location>
</feature>
<dbReference type="AlphaFoldDB" id="A0A317V4G0"/>
<dbReference type="GeneID" id="37117400"/>
<feature type="region of interest" description="Disordered" evidence="1">
    <location>
        <begin position="50"/>
        <end position="70"/>
    </location>
</feature>
<dbReference type="Proteomes" id="UP000246702">
    <property type="component" value="Unassembled WGS sequence"/>
</dbReference>
<reference evidence="2 3" key="1">
    <citation type="submission" date="2016-12" db="EMBL/GenBank/DDBJ databases">
        <title>The genomes of Aspergillus section Nigri reveals drivers in fungal speciation.</title>
        <authorList>
            <consortium name="DOE Joint Genome Institute"/>
            <person name="Vesth T.C."/>
            <person name="Nybo J."/>
            <person name="Theobald S."/>
            <person name="Brandl J."/>
            <person name="Frisvad J.C."/>
            <person name="Nielsen K.F."/>
            <person name="Lyhne E.K."/>
            <person name="Kogle M.E."/>
            <person name="Kuo A."/>
            <person name="Riley R."/>
            <person name="Clum A."/>
            <person name="Nolan M."/>
            <person name="Lipzen A."/>
            <person name="Salamov A."/>
            <person name="Henrissat B."/>
            <person name="Wiebenga A."/>
            <person name="De Vries R.P."/>
            <person name="Grigoriev I.V."/>
            <person name="Mortensen U.H."/>
            <person name="Andersen M.R."/>
            <person name="Baker S.E."/>
        </authorList>
    </citation>
    <scope>NUCLEOTIDE SEQUENCE [LARGE SCALE GENOMIC DNA]</scope>
    <source>
        <strain evidence="2 3">CBS 115572</strain>
    </source>
</reference>
<organism evidence="2 3">
    <name type="scientific">Aspergillus sclerotioniger CBS 115572</name>
    <dbReference type="NCBI Taxonomy" id="1450535"/>
    <lineage>
        <taxon>Eukaryota</taxon>
        <taxon>Fungi</taxon>
        <taxon>Dikarya</taxon>
        <taxon>Ascomycota</taxon>
        <taxon>Pezizomycotina</taxon>
        <taxon>Eurotiomycetes</taxon>
        <taxon>Eurotiomycetidae</taxon>
        <taxon>Eurotiales</taxon>
        <taxon>Aspergillaceae</taxon>
        <taxon>Aspergillus</taxon>
        <taxon>Aspergillus subgen. Circumdati</taxon>
    </lineage>
</organism>
<protein>
    <submittedName>
        <fullName evidence="2">Uncharacterized protein</fullName>
    </submittedName>
</protein>
<dbReference type="EMBL" id="MSFK01000043">
    <property type="protein sequence ID" value="PWY68985.1"/>
    <property type="molecule type" value="Genomic_DNA"/>
</dbReference>
<feature type="compositionally biased region" description="Polar residues" evidence="1">
    <location>
        <begin position="1"/>
        <end position="16"/>
    </location>
</feature>
<dbReference type="OrthoDB" id="76567at2759"/>
<proteinExistence type="predicted"/>
<sequence length="242" mass="26795">MPSKSTTQTPLHSNPVTPRRNLAKAMQSLLIERATNLKLRGGFDFFSKNRSAPPMTSEGPDTRFYPGSVPEGRSKKWPTVVLETGKTENLARLQKDAESWLVDSSGDVRIFILLIEQPNGTVRFEKWVPEEVHEYGPSGTGGPKVKVVAERDQTVVVGRARGGRVEVIGGPLVLEFAEVCLDEPQRGQDDAFVFGDAELADLVYGRRACTVDEYEGYYEDADADDEGGEHDEDDDDDYNIVD</sequence>